<gene>
    <name evidence="1" type="ORF">PAMC26577_31605</name>
</gene>
<protein>
    <submittedName>
        <fullName evidence="1">Uncharacterized protein</fullName>
    </submittedName>
</protein>
<evidence type="ECO:0000313" key="1">
    <source>
        <dbReference type="EMBL" id="OTP69145.1"/>
    </source>
</evidence>
<dbReference type="EMBL" id="NBTZ01000118">
    <property type="protein sequence ID" value="OTP69145.1"/>
    <property type="molecule type" value="Genomic_DNA"/>
</dbReference>
<organism evidence="1 2">
    <name type="scientific">Caballeronia sordidicola</name>
    <name type="common">Burkholderia sordidicola</name>
    <dbReference type="NCBI Taxonomy" id="196367"/>
    <lineage>
        <taxon>Bacteria</taxon>
        <taxon>Pseudomonadati</taxon>
        <taxon>Pseudomonadota</taxon>
        <taxon>Betaproteobacteria</taxon>
        <taxon>Burkholderiales</taxon>
        <taxon>Burkholderiaceae</taxon>
        <taxon>Caballeronia</taxon>
    </lineage>
</organism>
<evidence type="ECO:0000313" key="2">
    <source>
        <dbReference type="Proteomes" id="UP000195221"/>
    </source>
</evidence>
<dbReference type="Proteomes" id="UP000195221">
    <property type="component" value="Unassembled WGS sequence"/>
</dbReference>
<dbReference type="AlphaFoldDB" id="A0A242MCY4"/>
<sequence length="38" mass="4182">MIGSTPREARYLAQLFGARPGALKDGERSVSSNITFFH</sequence>
<name>A0A242MCY4_CABSO</name>
<comment type="caution">
    <text evidence="1">The sequence shown here is derived from an EMBL/GenBank/DDBJ whole genome shotgun (WGS) entry which is preliminary data.</text>
</comment>
<accession>A0A242MCY4</accession>
<proteinExistence type="predicted"/>
<reference evidence="1 2" key="1">
    <citation type="submission" date="2017-03" db="EMBL/GenBank/DDBJ databases">
        <title>Genome analysis of strain PAMC 26577.</title>
        <authorList>
            <person name="Oh H.-M."/>
            <person name="Yang J.-A."/>
        </authorList>
    </citation>
    <scope>NUCLEOTIDE SEQUENCE [LARGE SCALE GENOMIC DNA]</scope>
    <source>
        <strain evidence="1 2">PAMC 26577</strain>
    </source>
</reference>